<keyword evidence="4" id="KW-0806">Transcription termination</keyword>
<dbReference type="STRING" id="8078.ENSFHEP00000026951"/>
<dbReference type="GeneTree" id="ENSGT00530000063817"/>
<dbReference type="GO" id="GO:0006393">
    <property type="term" value="P:termination of mitochondrial transcription"/>
    <property type="evidence" value="ECO:0007669"/>
    <property type="project" value="TreeGrafter"/>
</dbReference>
<evidence type="ECO:0000256" key="7">
    <source>
        <dbReference type="ARBA" id="ARBA00022946"/>
    </source>
</evidence>
<dbReference type="InterPro" id="IPR038538">
    <property type="entry name" value="MTERF_sf"/>
</dbReference>
<accession>A0A3Q2QI46</accession>
<keyword evidence="7" id="KW-0809">Transit peptide</keyword>
<comment type="subcellular location">
    <subcellularLocation>
        <location evidence="1">Mitochondrion</location>
    </subcellularLocation>
</comment>
<evidence type="ECO:0000256" key="9">
    <source>
        <dbReference type="ARBA" id="ARBA00023125"/>
    </source>
</evidence>
<comment type="similarity">
    <text evidence="2">Belongs to the mTERF family.</text>
</comment>
<sequence>MAAFSGRRALFSVCHSLRLRQRFRIIPLQPASTRLTWRNCSGSDGSNAPKLPSSTENESLLENLNHLGVDVKMARQRQPGVLRKALTNELAVAQFLLGKGASRKVIASIVSRYPRAITRSIAHLEQRWQLWRNVFNTDAEIVSILDRSPESFFRSSDNENLEKNITFLTSLGLNSKDLHRLLTTAPRTFSNSLDLNKQMVEFLEDIYEELGGSDPQEFAKSVISKNLYILIRSTKRVRANIENLKTSLKLSNPELLRLLKGNGADILDLSNEYLKKNLNSLEQKLSLLGCKKDDLKELIMNYPSILFIGPSTLNCKLDCLLKGGITIKQILEKPKVLDYSTQNITERLKELQRVGYDFKKKGINILDSSSKRFAAKIEKLSAAPEE</sequence>
<comment type="subunit">
    <text evidence="3">Monomer.</text>
</comment>
<dbReference type="Gene3D" id="1.25.70.10">
    <property type="entry name" value="Transcription termination factor 3, mitochondrial"/>
    <property type="match status" value="2"/>
</dbReference>
<dbReference type="Proteomes" id="UP000265000">
    <property type="component" value="Unplaced"/>
</dbReference>
<evidence type="ECO:0000256" key="5">
    <source>
        <dbReference type="ARBA" id="ARBA00022553"/>
    </source>
</evidence>
<evidence type="ECO:0000313" key="14">
    <source>
        <dbReference type="Proteomes" id="UP000265000"/>
    </source>
</evidence>
<comment type="function">
    <text evidence="12">Transcription termination factor. Binds to a 28 bp region within the tRNA(Leu(uur)) gene at a position immediately adjacent to and downstream of the 16S rRNA gene; this region comprises a tridecamer sequence critical for directing accurate termination. Binds DNA along the major grove and promotes DNA bending and partial unwinding. Promotes base flipping. Transcription termination activity appears to be polarized with highest specificity for transcripts initiated on the light strand.</text>
</comment>
<evidence type="ECO:0000256" key="4">
    <source>
        <dbReference type="ARBA" id="ARBA00022472"/>
    </source>
</evidence>
<keyword evidence="6" id="KW-0677">Repeat</keyword>
<dbReference type="GO" id="GO:0003677">
    <property type="term" value="F:DNA binding"/>
    <property type="evidence" value="ECO:0007669"/>
    <property type="project" value="UniProtKB-KW"/>
</dbReference>
<dbReference type="Pfam" id="PF02536">
    <property type="entry name" value="mTERF"/>
    <property type="match status" value="1"/>
</dbReference>
<dbReference type="AlphaFoldDB" id="A0A3Q2QI46"/>
<evidence type="ECO:0000256" key="3">
    <source>
        <dbReference type="ARBA" id="ARBA00011245"/>
    </source>
</evidence>
<proteinExistence type="inferred from homology"/>
<dbReference type="GeneID" id="105935145"/>
<dbReference type="GO" id="GO:0005759">
    <property type="term" value="C:mitochondrial matrix"/>
    <property type="evidence" value="ECO:0007669"/>
    <property type="project" value="TreeGrafter"/>
</dbReference>
<evidence type="ECO:0000256" key="10">
    <source>
        <dbReference type="ARBA" id="ARBA00023128"/>
    </source>
</evidence>
<keyword evidence="10" id="KW-0496">Mitochondrion</keyword>
<reference evidence="13" key="1">
    <citation type="submission" date="2025-08" db="UniProtKB">
        <authorList>
            <consortium name="Ensembl"/>
        </authorList>
    </citation>
    <scope>IDENTIFICATION</scope>
</reference>
<reference evidence="13" key="2">
    <citation type="submission" date="2025-09" db="UniProtKB">
        <authorList>
            <consortium name="Ensembl"/>
        </authorList>
    </citation>
    <scope>IDENTIFICATION</scope>
</reference>
<dbReference type="PANTHER" id="PTHR15437">
    <property type="entry name" value="TRANSCRIPTION TERMINATION FACTOR, MITOCHONDRIAL"/>
    <property type="match status" value="1"/>
</dbReference>
<dbReference type="Ensembl" id="ENSFHET00000001389.1">
    <property type="protein sequence ID" value="ENSFHEP00000026951.1"/>
    <property type="gene ID" value="ENSFHEG00000000224.1"/>
</dbReference>
<evidence type="ECO:0000256" key="1">
    <source>
        <dbReference type="ARBA" id="ARBA00004173"/>
    </source>
</evidence>
<organism evidence="13 14">
    <name type="scientific">Fundulus heteroclitus</name>
    <name type="common">Killifish</name>
    <name type="synonym">Mummichog</name>
    <dbReference type="NCBI Taxonomy" id="8078"/>
    <lineage>
        <taxon>Eukaryota</taxon>
        <taxon>Metazoa</taxon>
        <taxon>Chordata</taxon>
        <taxon>Craniata</taxon>
        <taxon>Vertebrata</taxon>
        <taxon>Euteleostomi</taxon>
        <taxon>Actinopterygii</taxon>
        <taxon>Neopterygii</taxon>
        <taxon>Teleostei</taxon>
        <taxon>Neoteleostei</taxon>
        <taxon>Acanthomorphata</taxon>
        <taxon>Ovalentaria</taxon>
        <taxon>Atherinomorphae</taxon>
        <taxon>Cyprinodontiformes</taxon>
        <taxon>Fundulidae</taxon>
        <taxon>Fundulus</taxon>
    </lineage>
</organism>
<evidence type="ECO:0000256" key="6">
    <source>
        <dbReference type="ARBA" id="ARBA00022737"/>
    </source>
</evidence>
<keyword evidence="14" id="KW-1185">Reference proteome</keyword>
<name>A0A3Q2QI46_FUNHE</name>
<dbReference type="FunFam" id="1.25.70.10:FF:000003">
    <property type="entry name" value="transcription termination factor 2, mitochondrial"/>
    <property type="match status" value="1"/>
</dbReference>
<keyword evidence="11" id="KW-0804">Transcription</keyword>
<protein>
    <submittedName>
        <fullName evidence="13">Mitochondrial transcription termination factor 1</fullName>
    </submittedName>
</protein>
<evidence type="ECO:0000313" key="13">
    <source>
        <dbReference type="Ensembl" id="ENSFHEP00000026951.1"/>
    </source>
</evidence>
<keyword evidence="5" id="KW-0597">Phosphoprotein</keyword>
<evidence type="ECO:0000256" key="12">
    <source>
        <dbReference type="ARBA" id="ARBA00037520"/>
    </source>
</evidence>
<keyword evidence="8" id="KW-0805">Transcription regulation</keyword>
<dbReference type="OrthoDB" id="637682at2759"/>
<dbReference type="InterPro" id="IPR003690">
    <property type="entry name" value="MTERF"/>
</dbReference>
<evidence type="ECO:0000256" key="11">
    <source>
        <dbReference type="ARBA" id="ARBA00023163"/>
    </source>
</evidence>
<dbReference type="SMART" id="SM00733">
    <property type="entry name" value="Mterf"/>
    <property type="match status" value="6"/>
</dbReference>
<keyword evidence="9" id="KW-0238">DNA-binding</keyword>
<evidence type="ECO:0000256" key="2">
    <source>
        <dbReference type="ARBA" id="ARBA00007692"/>
    </source>
</evidence>
<dbReference type="PANTHER" id="PTHR15437:SF2">
    <property type="entry name" value="TRANSCRIPTION TERMINATION FACTOR 1, MITOCHONDRIAL"/>
    <property type="match status" value="1"/>
</dbReference>
<evidence type="ECO:0000256" key="8">
    <source>
        <dbReference type="ARBA" id="ARBA00023015"/>
    </source>
</evidence>